<feature type="domain" description="N-acetyltransferase" evidence="1">
    <location>
        <begin position="3"/>
        <end position="157"/>
    </location>
</feature>
<dbReference type="InterPro" id="IPR000182">
    <property type="entry name" value="GNAT_dom"/>
</dbReference>
<dbReference type="Pfam" id="PF00583">
    <property type="entry name" value="Acetyltransf_1"/>
    <property type="match status" value="1"/>
</dbReference>
<organism evidence="2 3">
    <name type="scientific">Clostridium sulfidigenes</name>
    <dbReference type="NCBI Taxonomy" id="318464"/>
    <lineage>
        <taxon>Bacteria</taxon>
        <taxon>Bacillati</taxon>
        <taxon>Bacillota</taxon>
        <taxon>Clostridia</taxon>
        <taxon>Eubacteriales</taxon>
        <taxon>Clostridiaceae</taxon>
        <taxon>Clostridium</taxon>
    </lineage>
</organism>
<proteinExistence type="predicted"/>
<dbReference type="SUPFAM" id="SSF55729">
    <property type="entry name" value="Acyl-CoA N-acyltransferases (Nat)"/>
    <property type="match status" value="1"/>
</dbReference>
<keyword evidence="2" id="KW-0808">Transferase</keyword>
<accession>A0A084J7Y3</accession>
<dbReference type="PANTHER" id="PTHR43415:SF3">
    <property type="entry name" value="GNAT-FAMILY ACETYLTRANSFERASE"/>
    <property type="match status" value="1"/>
</dbReference>
<dbReference type="RefSeq" id="WP_035135256.1">
    <property type="nucleotide sequence ID" value="NZ_JPMD01000046.1"/>
</dbReference>
<dbReference type="eggNOG" id="COG1670">
    <property type="taxonomic scope" value="Bacteria"/>
</dbReference>
<dbReference type="GO" id="GO:0016747">
    <property type="term" value="F:acyltransferase activity, transferring groups other than amino-acyl groups"/>
    <property type="evidence" value="ECO:0007669"/>
    <property type="project" value="InterPro"/>
</dbReference>
<dbReference type="Proteomes" id="UP000028542">
    <property type="component" value="Unassembled WGS sequence"/>
</dbReference>
<dbReference type="STRING" id="318464.IO99_16750"/>
<dbReference type="AlphaFoldDB" id="A0A084J7Y3"/>
<reference evidence="2 3" key="1">
    <citation type="submission" date="2014-07" db="EMBL/GenBank/DDBJ databases">
        <title>Draft genome of Clostridium sulfidigenes 113A isolated from sediments associated with methane hydrate from Krishna Godavari basin.</title>
        <authorList>
            <person name="Honkalas V.S."/>
            <person name="Dabir A.P."/>
            <person name="Arora P."/>
            <person name="Dhakephalkar P.K."/>
        </authorList>
    </citation>
    <scope>NUCLEOTIDE SEQUENCE [LARGE SCALE GENOMIC DNA]</scope>
    <source>
        <strain evidence="2 3">113A</strain>
    </source>
</reference>
<name>A0A084J7Y3_9CLOT</name>
<dbReference type="PROSITE" id="PS51186">
    <property type="entry name" value="GNAT"/>
    <property type="match status" value="1"/>
</dbReference>
<evidence type="ECO:0000313" key="2">
    <source>
        <dbReference type="EMBL" id="KEZ85067.1"/>
    </source>
</evidence>
<evidence type="ECO:0000259" key="1">
    <source>
        <dbReference type="PROSITE" id="PS51186"/>
    </source>
</evidence>
<dbReference type="Gene3D" id="3.40.630.30">
    <property type="match status" value="1"/>
</dbReference>
<comment type="caution">
    <text evidence="2">The sequence shown here is derived from an EMBL/GenBank/DDBJ whole genome shotgun (WGS) entry which is preliminary data.</text>
</comment>
<dbReference type="EMBL" id="JPMD01000046">
    <property type="protein sequence ID" value="KEZ85067.1"/>
    <property type="molecule type" value="Genomic_DNA"/>
</dbReference>
<keyword evidence="3" id="KW-1185">Reference proteome</keyword>
<dbReference type="PANTHER" id="PTHR43415">
    <property type="entry name" value="SPERMIDINE N(1)-ACETYLTRANSFERASE"/>
    <property type="match status" value="1"/>
</dbReference>
<gene>
    <name evidence="2" type="ORF">IO99_16750</name>
</gene>
<evidence type="ECO:0000313" key="3">
    <source>
        <dbReference type="Proteomes" id="UP000028542"/>
    </source>
</evidence>
<sequence length="159" mass="18351">MNLRLAGFTEIYAKEVCSWKYDDIYSIYNYPGWDKVSNEKWGITIEKKRKSEFNAVIDDCNCLCGYIRLLDKNECIFIGIGLKPSLYGQGLGKVLMEIVKQQCKKIYPGKKIALEVRSFNERAIKCYKSAGFNVVDTYRKDTPLGYGEFVRMELPEHSS</sequence>
<protein>
    <submittedName>
        <fullName evidence="2">GCN5 family acetyltransferase</fullName>
    </submittedName>
</protein>
<dbReference type="InterPro" id="IPR016181">
    <property type="entry name" value="Acyl_CoA_acyltransferase"/>
</dbReference>